<comment type="caution">
    <text evidence="3">The sequence shown here is derived from an EMBL/GenBank/DDBJ whole genome shotgun (WGS) entry which is preliminary data.</text>
</comment>
<feature type="compositionally biased region" description="Polar residues" evidence="1">
    <location>
        <begin position="475"/>
        <end position="489"/>
    </location>
</feature>
<dbReference type="PANTHER" id="PTHR34391">
    <property type="entry name" value="UPF0658 GOLGI APPARATUS MEMBRANE PROTEIN C1952.10C-RELATED"/>
    <property type="match status" value="1"/>
</dbReference>
<proteinExistence type="predicted"/>
<accession>A0AAD7E0P0</accession>
<feature type="transmembrane region" description="Helical" evidence="2">
    <location>
        <begin position="339"/>
        <end position="359"/>
    </location>
</feature>
<dbReference type="InterPro" id="IPR040410">
    <property type="entry name" value="UPF0658_Golgi"/>
</dbReference>
<dbReference type="GO" id="GO:0005794">
    <property type="term" value="C:Golgi apparatus"/>
    <property type="evidence" value="ECO:0007669"/>
    <property type="project" value="TreeGrafter"/>
</dbReference>
<evidence type="ECO:0000313" key="3">
    <source>
        <dbReference type="EMBL" id="KAJ7223025.1"/>
    </source>
</evidence>
<evidence type="ECO:0000313" key="4">
    <source>
        <dbReference type="Proteomes" id="UP001219525"/>
    </source>
</evidence>
<feature type="transmembrane region" description="Helical" evidence="2">
    <location>
        <begin position="180"/>
        <end position="198"/>
    </location>
</feature>
<name>A0AAD7E0P0_9AGAR</name>
<feature type="transmembrane region" description="Helical" evidence="2">
    <location>
        <begin position="366"/>
        <end position="390"/>
    </location>
</feature>
<evidence type="ECO:0000256" key="1">
    <source>
        <dbReference type="SAM" id="MobiDB-lite"/>
    </source>
</evidence>
<keyword evidence="2" id="KW-1133">Transmembrane helix</keyword>
<gene>
    <name evidence="3" type="ORF">GGX14DRAFT_656900</name>
</gene>
<dbReference type="EMBL" id="JARJCW010000006">
    <property type="protein sequence ID" value="KAJ7223025.1"/>
    <property type="molecule type" value="Genomic_DNA"/>
</dbReference>
<sequence>MFSITTKLKSTYAQITLNRVTVAFFFFSFIHCFSQGILQSFLFSIDSQFAGLVRDIVHAAEIPPNNITFLEGSSHRYTLSMCNNIPHGQSLYPCTVIFQSGVDDVRTGSEIADFAASESDSVFQDFSQGFAITTYHDADGNASGVKFQSSTADPVLLSKQCTQILVYPQQVLENSVREDMTFIFLQFWLFGVSVFAVAQSSVPHLLTALGTRVLITTWSTYITSFRGHNQETIFQQLVSAPGTPCGVELFPTFFGMRQAYDIADLVLSRFSSNPLYNAESFKHVGPPEHINRIYKFFMAVQACLQMEVFVLVTATSLWVDVLANTAISKISAHTTVYDALIIATTVLVLPWIALGWYGVRREQKGLMISFLAIAFFFIAGWGIMFYSIVYRWSFVQWPYLGCFTVASFVLIIASIILGTICWRNFGKGLAEYLNAEAALADSNFAPEIFKHSDIEKSAAFYTYDEPDRPMPTFQAPPSQQHSRNASMANDGTRVVGPLRGPPPAYDRATIVPF</sequence>
<organism evidence="3 4">
    <name type="scientific">Mycena pura</name>
    <dbReference type="NCBI Taxonomy" id="153505"/>
    <lineage>
        <taxon>Eukaryota</taxon>
        <taxon>Fungi</taxon>
        <taxon>Dikarya</taxon>
        <taxon>Basidiomycota</taxon>
        <taxon>Agaricomycotina</taxon>
        <taxon>Agaricomycetes</taxon>
        <taxon>Agaricomycetidae</taxon>
        <taxon>Agaricales</taxon>
        <taxon>Marasmiineae</taxon>
        <taxon>Mycenaceae</taxon>
        <taxon>Mycena</taxon>
    </lineage>
</organism>
<evidence type="ECO:0000256" key="2">
    <source>
        <dbReference type="SAM" id="Phobius"/>
    </source>
</evidence>
<protein>
    <submittedName>
        <fullName evidence="3">Uncharacterized protein</fullName>
    </submittedName>
</protein>
<keyword evidence="2" id="KW-0472">Membrane</keyword>
<reference evidence="3" key="1">
    <citation type="submission" date="2023-03" db="EMBL/GenBank/DDBJ databases">
        <title>Massive genome expansion in bonnet fungi (Mycena s.s.) driven by repeated elements and novel gene families across ecological guilds.</title>
        <authorList>
            <consortium name="Lawrence Berkeley National Laboratory"/>
            <person name="Harder C.B."/>
            <person name="Miyauchi S."/>
            <person name="Viragh M."/>
            <person name="Kuo A."/>
            <person name="Thoen E."/>
            <person name="Andreopoulos B."/>
            <person name="Lu D."/>
            <person name="Skrede I."/>
            <person name="Drula E."/>
            <person name="Henrissat B."/>
            <person name="Morin E."/>
            <person name="Kohler A."/>
            <person name="Barry K."/>
            <person name="LaButti K."/>
            <person name="Morin E."/>
            <person name="Salamov A."/>
            <person name="Lipzen A."/>
            <person name="Mereny Z."/>
            <person name="Hegedus B."/>
            <person name="Baldrian P."/>
            <person name="Stursova M."/>
            <person name="Weitz H."/>
            <person name="Taylor A."/>
            <person name="Grigoriev I.V."/>
            <person name="Nagy L.G."/>
            <person name="Martin F."/>
            <person name="Kauserud H."/>
        </authorList>
    </citation>
    <scope>NUCLEOTIDE SEQUENCE</scope>
    <source>
        <strain evidence="3">9144</strain>
    </source>
</reference>
<feature type="transmembrane region" description="Helical" evidence="2">
    <location>
        <begin position="296"/>
        <end position="319"/>
    </location>
</feature>
<feature type="transmembrane region" description="Helical" evidence="2">
    <location>
        <begin position="396"/>
        <end position="422"/>
    </location>
</feature>
<dbReference type="Proteomes" id="UP001219525">
    <property type="component" value="Unassembled WGS sequence"/>
</dbReference>
<feature type="transmembrane region" description="Helical" evidence="2">
    <location>
        <begin position="20"/>
        <end position="45"/>
    </location>
</feature>
<keyword evidence="4" id="KW-1185">Reference proteome</keyword>
<keyword evidence="2" id="KW-0812">Transmembrane</keyword>
<dbReference type="AlphaFoldDB" id="A0AAD7E0P0"/>
<dbReference type="PANTHER" id="PTHR34391:SF1">
    <property type="entry name" value="UPF0658 GOLGI APPARATUS MEMBRANE PROTEIN C1952.10C-RELATED"/>
    <property type="match status" value="1"/>
</dbReference>
<feature type="region of interest" description="Disordered" evidence="1">
    <location>
        <begin position="471"/>
        <end position="505"/>
    </location>
</feature>